<evidence type="ECO:0000256" key="2">
    <source>
        <dbReference type="ARBA" id="ARBA00022801"/>
    </source>
</evidence>
<dbReference type="InterPro" id="IPR019826">
    <property type="entry name" value="Carboxylesterase_B_AS"/>
</dbReference>
<dbReference type="InterPro" id="IPR002018">
    <property type="entry name" value="CarbesteraseB"/>
</dbReference>
<dbReference type="Gene3D" id="3.40.50.1820">
    <property type="entry name" value="alpha/beta hydrolase"/>
    <property type="match status" value="1"/>
</dbReference>
<evidence type="ECO:0000259" key="4">
    <source>
        <dbReference type="Pfam" id="PF00135"/>
    </source>
</evidence>
<dbReference type="InterPro" id="IPR050309">
    <property type="entry name" value="Type-B_Carboxylest/Lipase"/>
</dbReference>
<reference evidence="5 6" key="1">
    <citation type="submission" date="2017-04" db="EMBL/GenBank/DDBJ databases">
        <title>Draft genome sequence of Tuber borchii Vittad., a whitish edible truffle.</title>
        <authorList>
            <consortium name="DOE Joint Genome Institute"/>
            <person name="Murat C."/>
            <person name="Kuo A."/>
            <person name="Barry K.W."/>
            <person name="Clum A."/>
            <person name="Dockter R.B."/>
            <person name="Fauchery L."/>
            <person name="Iotti M."/>
            <person name="Kohler A."/>
            <person name="Labutti K."/>
            <person name="Lindquist E.A."/>
            <person name="Lipzen A."/>
            <person name="Ohm R.A."/>
            <person name="Wang M."/>
            <person name="Grigoriev I.V."/>
            <person name="Zambonelli A."/>
            <person name="Martin F.M."/>
        </authorList>
    </citation>
    <scope>NUCLEOTIDE SEQUENCE [LARGE SCALE GENOMIC DNA]</scope>
    <source>
        <strain evidence="5 6">Tbo3840</strain>
    </source>
</reference>
<feature type="chain" id="PRO_5015367804" description="Carboxylic ester hydrolase" evidence="3">
    <location>
        <begin position="22"/>
        <end position="524"/>
    </location>
</feature>
<dbReference type="PROSITE" id="PS00941">
    <property type="entry name" value="CARBOXYLESTERASE_B_2"/>
    <property type="match status" value="1"/>
</dbReference>
<evidence type="ECO:0000313" key="6">
    <source>
        <dbReference type="Proteomes" id="UP000244722"/>
    </source>
</evidence>
<organism evidence="5 6">
    <name type="scientific">Tuber borchii</name>
    <name type="common">White truffle</name>
    <dbReference type="NCBI Taxonomy" id="42251"/>
    <lineage>
        <taxon>Eukaryota</taxon>
        <taxon>Fungi</taxon>
        <taxon>Dikarya</taxon>
        <taxon>Ascomycota</taxon>
        <taxon>Pezizomycotina</taxon>
        <taxon>Pezizomycetes</taxon>
        <taxon>Pezizales</taxon>
        <taxon>Tuberaceae</taxon>
        <taxon>Tuber</taxon>
    </lineage>
</organism>
<protein>
    <recommendedName>
        <fullName evidence="3">Carboxylic ester hydrolase</fullName>
        <ecNumber evidence="3">3.1.1.-</ecNumber>
    </recommendedName>
</protein>
<evidence type="ECO:0000256" key="3">
    <source>
        <dbReference type="RuleBase" id="RU361235"/>
    </source>
</evidence>
<dbReference type="InterPro" id="IPR019819">
    <property type="entry name" value="Carboxylesterase_B_CS"/>
</dbReference>
<dbReference type="PROSITE" id="PS00122">
    <property type="entry name" value="CARBOXYLESTERASE_B_1"/>
    <property type="match status" value="1"/>
</dbReference>
<keyword evidence="3" id="KW-0732">Signal</keyword>
<feature type="domain" description="Carboxylesterase type B" evidence="4">
    <location>
        <begin position="40"/>
        <end position="516"/>
    </location>
</feature>
<dbReference type="Proteomes" id="UP000244722">
    <property type="component" value="Unassembled WGS sequence"/>
</dbReference>
<dbReference type="GO" id="GO:0016787">
    <property type="term" value="F:hydrolase activity"/>
    <property type="evidence" value="ECO:0007669"/>
    <property type="project" value="UniProtKB-KW"/>
</dbReference>
<dbReference type="SUPFAM" id="SSF53474">
    <property type="entry name" value="alpha/beta-Hydrolases"/>
    <property type="match status" value="1"/>
</dbReference>
<dbReference type="PROSITE" id="PS51257">
    <property type="entry name" value="PROKAR_LIPOPROTEIN"/>
    <property type="match status" value="1"/>
</dbReference>
<comment type="caution">
    <text evidence="5">The sequence shown here is derived from an EMBL/GenBank/DDBJ whole genome shotgun (WGS) entry which is preliminary data.</text>
</comment>
<dbReference type="STRING" id="42251.A0A2T7A5Z3"/>
<name>A0A2T7A5Z3_TUBBO</name>
<dbReference type="EC" id="3.1.1.-" evidence="3"/>
<accession>A0A2T7A5Z3</accession>
<sequence>MIRIGLKETLLSLLLIGGGSCAALYTSSLPIIDLGYVKQQATEYNQTYDFYHFRNIRYAAPPLGELRFRKPKPPLPQAGIQNGDISFLESACHQAVPPSLGSGTTNPLGDNFGVEDCLYLDVYVPASVKPGDDVPVLIWIYGGGYVLGSKELLGDPARLIQSSDEPMIYVSFNYRLGAFGWLSPPNVTDIDANIGLHDSRAAMEWVEKYISKFGGDKDKVTVMGVSAGGGVIMNTITSNGGEGKKLPFQQAIVQSAGFYPKRTHYAYRNAQYDEFKEFANCTTLKCLRDAPTEVLRKANRDVIIATDEIGAFGPAVDGNYVPDIPMRLLAQGKYHHELKSLISSSVGFEGSLPFPTPDTVTEGTFDSLFNRYYSLAPEALKQQTLALYPYQGPGIPEWLRASDFWGDTFINCNQVWLAKSFQKSYRYVFNIPPAFHGQDIAYTFYTGPSPAVANETAAIIHQKFITNYVTRGEPGCAMGVCFPDYGNYGGSANALSMNVTEIKVVKDPWATERCDFQVDLTEYS</sequence>
<dbReference type="OrthoDB" id="408631at2759"/>
<feature type="signal peptide" evidence="3">
    <location>
        <begin position="1"/>
        <end position="21"/>
    </location>
</feature>
<dbReference type="PANTHER" id="PTHR11559">
    <property type="entry name" value="CARBOXYLESTERASE"/>
    <property type="match status" value="1"/>
</dbReference>
<keyword evidence="6" id="KW-1185">Reference proteome</keyword>
<comment type="similarity">
    <text evidence="1 3">Belongs to the type-B carboxylesterase/lipase family.</text>
</comment>
<gene>
    <name evidence="5" type="ORF">B9Z19DRAFT_1039585</name>
</gene>
<dbReference type="InterPro" id="IPR029058">
    <property type="entry name" value="AB_hydrolase_fold"/>
</dbReference>
<proteinExistence type="inferred from homology"/>
<evidence type="ECO:0000256" key="1">
    <source>
        <dbReference type="ARBA" id="ARBA00005964"/>
    </source>
</evidence>
<dbReference type="AlphaFoldDB" id="A0A2T7A5Z3"/>
<dbReference type="EMBL" id="NESQ01000016">
    <property type="protein sequence ID" value="PUU83163.1"/>
    <property type="molecule type" value="Genomic_DNA"/>
</dbReference>
<evidence type="ECO:0000313" key="5">
    <source>
        <dbReference type="EMBL" id="PUU83163.1"/>
    </source>
</evidence>
<dbReference type="Pfam" id="PF00135">
    <property type="entry name" value="COesterase"/>
    <property type="match status" value="1"/>
</dbReference>
<keyword evidence="2 3" id="KW-0378">Hydrolase</keyword>